<reference evidence="1 2" key="1">
    <citation type="journal article" date="2012" name="Science">
        <title>The Paleozoic origin of enzymatic lignin decomposition reconstructed from 31 fungal genomes.</title>
        <authorList>
            <person name="Floudas D."/>
            <person name="Binder M."/>
            <person name="Riley R."/>
            <person name="Barry K."/>
            <person name="Blanchette R.A."/>
            <person name="Henrissat B."/>
            <person name="Martinez A.T."/>
            <person name="Otillar R."/>
            <person name="Spatafora J.W."/>
            <person name="Yadav J.S."/>
            <person name="Aerts A."/>
            <person name="Benoit I."/>
            <person name="Boyd A."/>
            <person name="Carlson A."/>
            <person name="Copeland A."/>
            <person name="Coutinho P.M."/>
            <person name="de Vries R.P."/>
            <person name="Ferreira P."/>
            <person name="Findley K."/>
            <person name="Foster B."/>
            <person name="Gaskell J."/>
            <person name="Glotzer D."/>
            <person name="Gorecki P."/>
            <person name="Heitman J."/>
            <person name="Hesse C."/>
            <person name="Hori C."/>
            <person name="Igarashi K."/>
            <person name="Jurgens J.A."/>
            <person name="Kallen N."/>
            <person name="Kersten P."/>
            <person name="Kohler A."/>
            <person name="Kuees U."/>
            <person name="Kumar T.K.A."/>
            <person name="Kuo A."/>
            <person name="LaButti K."/>
            <person name="Larrondo L.F."/>
            <person name="Lindquist E."/>
            <person name="Ling A."/>
            <person name="Lombard V."/>
            <person name="Lucas S."/>
            <person name="Lundell T."/>
            <person name="Martin R."/>
            <person name="McLaughlin D.J."/>
            <person name="Morgenstern I."/>
            <person name="Morin E."/>
            <person name="Murat C."/>
            <person name="Nagy L.G."/>
            <person name="Nolan M."/>
            <person name="Ohm R.A."/>
            <person name="Patyshakuliyeva A."/>
            <person name="Rokas A."/>
            <person name="Ruiz-Duenas F.J."/>
            <person name="Sabat G."/>
            <person name="Salamov A."/>
            <person name="Samejima M."/>
            <person name="Schmutz J."/>
            <person name="Slot J.C."/>
            <person name="St John F."/>
            <person name="Stenlid J."/>
            <person name="Sun H."/>
            <person name="Sun S."/>
            <person name="Syed K."/>
            <person name="Tsang A."/>
            <person name="Wiebenga A."/>
            <person name="Young D."/>
            <person name="Pisabarro A."/>
            <person name="Eastwood D.C."/>
            <person name="Martin F."/>
            <person name="Cullen D."/>
            <person name="Grigoriev I.V."/>
            <person name="Hibbett D.S."/>
        </authorList>
    </citation>
    <scope>NUCLEOTIDE SEQUENCE [LARGE SCALE GENOMIC DNA]</scope>
    <source>
        <strain evidence="1 2">DJM-731 SS1</strain>
    </source>
</reference>
<organism evidence="1 2">
    <name type="scientific">Dacryopinax primogenitus (strain DJM 731)</name>
    <name type="common">Brown rot fungus</name>
    <dbReference type="NCBI Taxonomy" id="1858805"/>
    <lineage>
        <taxon>Eukaryota</taxon>
        <taxon>Fungi</taxon>
        <taxon>Dikarya</taxon>
        <taxon>Basidiomycota</taxon>
        <taxon>Agaricomycotina</taxon>
        <taxon>Dacrymycetes</taxon>
        <taxon>Dacrymycetales</taxon>
        <taxon>Dacrymycetaceae</taxon>
        <taxon>Dacryopinax</taxon>
    </lineage>
</organism>
<sequence length="197" mass="22166">MSRSDTSGSLSPLPSLVQLDVETNDTRVMQQIRKVISPSLRSLRFVVDIRPTYISIQYSNFTEAIIQFLHVTTGRASKLTNLAVEVHGIRPEPLNGYLPSLVEGLPLLSEFSWQIPMTLENLNVMQAWTHLRTLHVNLELAGPNAYMPETIALPNLHSLSISGWPRTLVSVFGKLHMPVLRKINFPAVRPGERIETY</sequence>
<evidence type="ECO:0008006" key="3">
    <source>
        <dbReference type="Google" id="ProtNLM"/>
    </source>
</evidence>
<protein>
    <recommendedName>
        <fullName evidence="3">F-box domain-containing protein</fullName>
    </recommendedName>
</protein>
<proteinExistence type="predicted"/>
<keyword evidence="2" id="KW-1185">Reference proteome</keyword>
<dbReference type="Proteomes" id="UP000030653">
    <property type="component" value="Unassembled WGS sequence"/>
</dbReference>
<dbReference type="EMBL" id="JH795876">
    <property type="protein sequence ID" value="EJT97505.1"/>
    <property type="molecule type" value="Genomic_DNA"/>
</dbReference>
<dbReference type="SUPFAM" id="SSF52047">
    <property type="entry name" value="RNI-like"/>
    <property type="match status" value="1"/>
</dbReference>
<dbReference type="GeneID" id="63688979"/>
<accession>M5FNI5</accession>
<dbReference type="AlphaFoldDB" id="M5FNI5"/>
<evidence type="ECO:0000313" key="1">
    <source>
        <dbReference type="EMBL" id="EJT97505.1"/>
    </source>
</evidence>
<dbReference type="HOGENOM" id="CLU_1387173_0_0_1"/>
<feature type="non-terminal residue" evidence="1">
    <location>
        <position position="197"/>
    </location>
</feature>
<evidence type="ECO:0000313" key="2">
    <source>
        <dbReference type="Proteomes" id="UP000030653"/>
    </source>
</evidence>
<gene>
    <name evidence="1" type="ORF">DACRYDRAFT_24923</name>
</gene>
<name>M5FNI5_DACPD</name>
<dbReference type="RefSeq" id="XP_040624403.1">
    <property type="nucleotide sequence ID" value="XM_040773917.1"/>
</dbReference>